<protein>
    <submittedName>
        <fullName evidence="1">Uncharacterized protein</fullName>
    </submittedName>
</protein>
<evidence type="ECO:0000313" key="1">
    <source>
        <dbReference type="EMBL" id="KAJ0179742.1"/>
    </source>
</evidence>
<evidence type="ECO:0000313" key="2">
    <source>
        <dbReference type="Proteomes" id="UP000824533"/>
    </source>
</evidence>
<accession>A0ACC1D854</accession>
<sequence length="379" mass="43377">MPAVTSTTDEDQTDNDQKMWNALKRYIIRERQRKKEEYEAEVEEERLRKEREARERQDVMTLEETKEQIEQLEQKLKQLEKEKQQLFMQLKKVLNEDEIRKKQQQKETNEMQPMKMPIGNIQLPMFPMQTTTGQGEPPPTQGRPPPLTSHMLNKQTLVRGPIQSGVKRGRSPSPNYALYAHRPHQPPIKHQSMYSDHKVEDGRMGRQMTRAVLWNKQSNYGSNVGGSSVSSTAYYTMPSSGVVGVVGERPPPLLYAHHAHTPHTPHTPHHANLMYAPAPQPPQIYLDMLKNRDGQHQEPKKEAQPPQVLIGLSEAHHPSVSSGVAYAQPPVSRHLAIHPPPQHNTMQQAKPGSITQGYPVQQSNPNVQNPNIYPNRHRY</sequence>
<name>A0ACC1D854_9NEOP</name>
<comment type="caution">
    <text evidence="1">The sequence shown here is derived from an EMBL/GenBank/DDBJ whole genome shotgun (WGS) entry which is preliminary data.</text>
</comment>
<keyword evidence="2" id="KW-1185">Reference proteome</keyword>
<proteinExistence type="predicted"/>
<dbReference type="EMBL" id="CM034393">
    <property type="protein sequence ID" value="KAJ0179742.1"/>
    <property type="molecule type" value="Genomic_DNA"/>
</dbReference>
<reference evidence="1 2" key="1">
    <citation type="journal article" date="2021" name="Front. Genet.">
        <title>Chromosome-Level Genome Assembly Reveals Significant Gene Expansion in the Toll and IMD Signaling Pathways of Dendrolimus kikuchii.</title>
        <authorList>
            <person name="Zhou J."/>
            <person name="Wu P."/>
            <person name="Xiong Z."/>
            <person name="Liu N."/>
            <person name="Zhao N."/>
            <person name="Ji M."/>
            <person name="Qiu Y."/>
            <person name="Yang B."/>
        </authorList>
    </citation>
    <scope>NUCLEOTIDE SEQUENCE [LARGE SCALE GENOMIC DNA]</scope>
    <source>
        <strain evidence="1">Ann1</strain>
    </source>
</reference>
<dbReference type="Proteomes" id="UP000824533">
    <property type="component" value="Linkage Group LG07"/>
</dbReference>
<gene>
    <name evidence="1" type="ORF">K1T71_004333</name>
</gene>
<organism evidence="1 2">
    <name type="scientific">Dendrolimus kikuchii</name>
    <dbReference type="NCBI Taxonomy" id="765133"/>
    <lineage>
        <taxon>Eukaryota</taxon>
        <taxon>Metazoa</taxon>
        <taxon>Ecdysozoa</taxon>
        <taxon>Arthropoda</taxon>
        <taxon>Hexapoda</taxon>
        <taxon>Insecta</taxon>
        <taxon>Pterygota</taxon>
        <taxon>Neoptera</taxon>
        <taxon>Endopterygota</taxon>
        <taxon>Lepidoptera</taxon>
        <taxon>Glossata</taxon>
        <taxon>Ditrysia</taxon>
        <taxon>Bombycoidea</taxon>
        <taxon>Lasiocampidae</taxon>
        <taxon>Dendrolimus</taxon>
    </lineage>
</organism>